<evidence type="ECO:0000256" key="1">
    <source>
        <dbReference type="ARBA" id="ARBA00022630"/>
    </source>
</evidence>
<dbReference type="InterPro" id="IPR051799">
    <property type="entry name" value="NADH_flavin_oxidoreductase"/>
</dbReference>
<dbReference type="Pfam" id="PF00724">
    <property type="entry name" value="Oxidored_FMN"/>
    <property type="match status" value="1"/>
</dbReference>
<dbReference type="InterPro" id="IPR013785">
    <property type="entry name" value="Aldolase_TIM"/>
</dbReference>
<dbReference type="RefSeq" id="WP_056980711.1">
    <property type="nucleotide sequence ID" value="NZ_AZFZ01000061.1"/>
</dbReference>
<dbReference type="InterPro" id="IPR001155">
    <property type="entry name" value="OxRdtase_FMN_N"/>
</dbReference>
<evidence type="ECO:0000259" key="3">
    <source>
        <dbReference type="Pfam" id="PF00724"/>
    </source>
</evidence>
<dbReference type="GO" id="GO:0010181">
    <property type="term" value="F:FMN binding"/>
    <property type="evidence" value="ECO:0007669"/>
    <property type="project" value="InterPro"/>
</dbReference>
<accession>A0A0R1YGT8</accession>
<dbReference type="PANTHER" id="PTHR43656">
    <property type="entry name" value="BINDING OXIDOREDUCTASE, PUTATIVE (AFU_ORTHOLOGUE AFUA_2G08260)-RELATED"/>
    <property type="match status" value="1"/>
</dbReference>
<dbReference type="SUPFAM" id="SSF51395">
    <property type="entry name" value="FMN-linked oxidoreductases"/>
    <property type="match status" value="1"/>
</dbReference>
<dbReference type="EMBL" id="AZFZ01000061">
    <property type="protein sequence ID" value="KRM41375.1"/>
    <property type="molecule type" value="Genomic_DNA"/>
</dbReference>
<comment type="caution">
    <text evidence="4">The sequence shown here is derived from an EMBL/GenBank/DDBJ whole genome shotgun (WGS) entry which is preliminary data.</text>
</comment>
<organism evidence="4 5">
    <name type="scientific">Lentilactobacillus parafarraginis DSM 18390 = JCM 14109</name>
    <dbReference type="NCBI Taxonomy" id="1423786"/>
    <lineage>
        <taxon>Bacteria</taxon>
        <taxon>Bacillati</taxon>
        <taxon>Bacillota</taxon>
        <taxon>Bacilli</taxon>
        <taxon>Lactobacillales</taxon>
        <taxon>Lactobacillaceae</taxon>
        <taxon>Lentilactobacillus</taxon>
    </lineage>
</organism>
<proteinExistence type="predicted"/>
<keyword evidence="2" id="KW-0560">Oxidoreductase</keyword>
<protein>
    <submittedName>
        <fullName evidence="4">NADH oxidase domain protein</fullName>
    </submittedName>
</protein>
<feature type="domain" description="NADH:flavin oxidoreductase/NADH oxidase N-terminal" evidence="3">
    <location>
        <begin position="8"/>
        <end position="334"/>
    </location>
</feature>
<evidence type="ECO:0000313" key="4">
    <source>
        <dbReference type="EMBL" id="KRM41375.1"/>
    </source>
</evidence>
<dbReference type="GO" id="GO:0016491">
    <property type="term" value="F:oxidoreductase activity"/>
    <property type="evidence" value="ECO:0007669"/>
    <property type="project" value="UniProtKB-KW"/>
</dbReference>
<dbReference type="Gene3D" id="3.20.20.70">
    <property type="entry name" value="Aldolase class I"/>
    <property type="match status" value="1"/>
</dbReference>
<dbReference type="CDD" id="cd04735">
    <property type="entry name" value="OYE_like_4_FMN"/>
    <property type="match status" value="1"/>
</dbReference>
<dbReference type="Proteomes" id="UP000051010">
    <property type="component" value="Unassembled WGS sequence"/>
</dbReference>
<gene>
    <name evidence="4" type="ORF">FD47_GL002462</name>
</gene>
<dbReference type="PATRIC" id="fig|1423786.4.peg.2579"/>
<reference evidence="4 5" key="1">
    <citation type="journal article" date="2015" name="Genome Announc.">
        <title>Expanding the biotechnology potential of lactobacilli through comparative genomics of 213 strains and associated genera.</title>
        <authorList>
            <person name="Sun Z."/>
            <person name="Harris H.M."/>
            <person name="McCann A."/>
            <person name="Guo C."/>
            <person name="Argimon S."/>
            <person name="Zhang W."/>
            <person name="Yang X."/>
            <person name="Jeffery I.B."/>
            <person name="Cooney J.C."/>
            <person name="Kagawa T.F."/>
            <person name="Liu W."/>
            <person name="Song Y."/>
            <person name="Salvetti E."/>
            <person name="Wrobel A."/>
            <person name="Rasinkangas P."/>
            <person name="Parkhill J."/>
            <person name="Rea M.C."/>
            <person name="O'Sullivan O."/>
            <person name="Ritari J."/>
            <person name="Douillard F.P."/>
            <person name="Paul Ross R."/>
            <person name="Yang R."/>
            <person name="Briner A.E."/>
            <person name="Felis G.E."/>
            <person name="de Vos W.M."/>
            <person name="Barrangou R."/>
            <person name="Klaenhammer T.R."/>
            <person name="Caufield P.W."/>
            <person name="Cui Y."/>
            <person name="Zhang H."/>
            <person name="O'Toole P.W."/>
        </authorList>
    </citation>
    <scope>NUCLEOTIDE SEQUENCE [LARGE SCALE GENOMIC DNA]</scope>
    <source>
        <strain evidence="4 5">DSM 18390</strain>
    </source>
</reference>
<keyword evidence="1" id="KW-0285">Flavoprotein</keyword>
<evidence type="ECO:0000313" key="5">
    <source>
        <dbReference type="Proteomes" id="UP000051010"/>
    </source>
</evidence>
<dbReference type="AlphaFoldDB" id="A0A0R1YGT8"/>
<sequence>MPKYHFLEPYTLRNGVTIKNRIAMSPMTEQSSFEDGSITNDEIAYYRLRAGGVGMLITGCANVNDLGKGFEGELSVANRQMRPGLSRLANAIQIDGTKAILQIFSAGRMSNSKVLRGEQPVSASAVAALRKDAEQPRALGEDEVDQTIQDFAQATKLAIEAGFDGVELHGANTYLLQQFFSPHSNRRDDRWGGSLENRMAFPLAVVDACAAVIKRFAKRPFILGYRISPEELEEPGIRLNDTLALIKQLNQKPIDYLHVSLADAWATSIVDHTDKQPIFKKIQAVLATDLPLMVVGHLATPAQVEKIMAAGVDFAAIGRELIREPKWVQKVMAGDEDAIRYTFSLRDLDELKVTPPLLNFLQTAFAKGFPLSTDAHQLKL</sequence>
<evidence type="ECO:0000256" key="2">
    <source>
        <dbReference type="ARBA" id="ARBA00023002"/>
    </source>
</evidence>
<dbReference type="PANTHER" id="PTHR43656:SF2">
    <property type="entry name" value="BINDING OXIDOREDUCTASE, PUTATIVE (AFU_ORTHOLOGUE AFUA_2G08260)-RELATED"/>
    <property type="match status" value="1"/>
</dbReference>
<name>A0A0R1YGT8_9LACO</name>